<comment type="caution">
    <text evidence="2">The sequence shown here is derived from an EMBL/GenBank/DDBJ whole genome shotgun (WGS) entry which is preliminary data.</text>
</comment>
<keyword evidence="2" id="KW-0067">ATP-binding</keyword>
<proteinExistence type="predicted"/>
<keyword evidence="2" id="KW-0347">Helicase</keyword>
<name>A0A9K3Q9B5_9STRA</name>
<accession>A0A9K3Q9B5</accession>
<protein>
    <submittedName>
        <fullName evidence="2">Helicase domain protein</fullName>
    </submittedName>
</protein>
<dbReference type="GO" id="GO:0004386">
    <property type="term" value="F:helicase activity"/>
    <property type="evidence" value="ECO:0007669"/>
    <property type="project" value="UniProtKB-KW"/>
</dbReference>
<dbReference type="PANTHER" id="PTHR33418">
    <property type="entry name" value="HELICASE-ASSOCIATED"/>
    <property type="match status" value="1"/>
</dbReference>
<keyword evidence="2" id="KW-0547">Nucleotide-binding</keyword>
<reference evidence="2" key="2">
    <citation type="submission" date="2021-04" db="EMBL/GenBank/DDBJ databases">
        <authorList>
            <person name="Podell S."/>
        </authorList>
    </citation>
    <scope>NUCLEOTIDE SEQUENCE</scope>
    <source>
        <strain evidence="2">Hildebrandi</strain>
    </source>
</reference>
<keyword evidence="2" id="KW-0378">Hydrolase</keyword>
<dbReference type="Proteomes" id="UP000693970">
    <property type="component" value="Unassembled WGS sequence"/>
</dbReference>
<dbReference type="Pfam" id="PF03457">
    <property type="entry name" value="HA"/>
    <property type="match status" value="1"/>
</dbReference>
<evidence type="ECO:0000259" key="1">
    <source>
        <dbReference type="Pfam" id="PF03457"/>
    </source>
</evidence>
<sequence>MQSNCFPTSPLFDLVKLVSFLDKAEEIATSASLTFFVSEQQNDYYEKPIQPDHDMNFCEQNSFTKHSHKQMSHSKLMKTNQCGASAGTSVVSKTVELKVEDEPLVVDEAIFSHMIPGSFSSDISIPPERSLLVSSHYISECSSSSIRFHKSQPCQWEDRFHDLLLFQQEHGHLLVPHCYPPNPKLAQWVKRQRRQYKRKKAGKHSTLTDEREEKLLAAGFIFD</sequence>
<keyword evidence="3" id="KW-1185">Reference proteome</keyword>
<evidence type="ECO:0000313" key="3">
    <source>
        <dbReference type="Proteomes" id="UP000693970"/>
    </source>
</evidence>
<dbReference type="EMBL" id="JAGRRH010000002">
    <property type="protein sequence ID" value="KAG7372974.1"/>
    <property type="molecule type" value="Genomic_DNA"/>
</dbReference>
<dbReference type="OrthoDB" id="44064at2759"/>
<organism evidence="2 3">
    <name type="scientific">Nitzschia inconspicua</name>
    <dbReference type="NCBI Taxonomy" id="303405"/>
    <lineage>
        <taxon>Eukaryota</taxon>
        <taxon>Sar</taxon>
        <taxon>Stramenopiles</taxon>
        <taxon>Ochrophyta</taxon>
        <taxon>Bacillariophyta</taxon>
        <taxon>Bacillariophyceae</taxon>
        <taxon>Bacillariophycidae</taxon>
        <taxon>Bacillariales</taxon>
        <taxon>Bacillariaceae</taxon>
        <taxon>Nitzschia</taxon>
    </lineage>
</organism>
<dbReference type="PANTHER" id="PTHR33418:SF1">
    <property type="entry name" value="HELICASE-ASSOCIATED DOMAIN-CONTAINING PROTEIN"/>
    <property type="match status" value="1"/>
</dbReference>
<dbReference type="InterPro" id="IPR005114">
    <property type="entry name" value="Helicase_assoc"/>
</dbReference>
<reference evidence="2" key="1">
    <citation type="journal article" date="2021" name="Sci. Rep.">
        <title>Diploid genomic architecture of Nitzschia inconspicua, an elite biomass production diatom.</title>
        <authorList>
            <person name="Oliver A."/>
            <person name="Podell S."/>
            <person name="Pinowska A."/>
            <person name="Traller J.C."/>
            <person name="Smith S.R."/>
            <person name="McClure R."/>
            <person name="Beliaev A."/>
            <person name="Bohutskyi P."/>
            <person name="Hill E.A."/>
            <person name="Rabines A."/>
            <person name="Zheng H."/>
            <person name="Allen L.Z."/>
            <person name="Kuo A."/>
            <person name="Grigoriev I.V."/>
            <person name="Allen A.E."/>
            <person name="Hazlebeck D."/>
            <person name="Allen E.E."/>
        </authorList>
    </citation>
    <scope>NUCLEOTIDE SEQUENCE</scope>
    <source>
        <strain evidence="2">Hildebrandi</strain>
    </source>
</reference>
<feature type="domain" description="Helicase-associated" evidence="1">
    <location>
        <begin position="155"/>
        <end position="220"/>
    </location>
</feature>
<dbReference type="AlphaFoldDB" id="A0A9K3Q9B5"/>
<evidence type="ECO:0000313" key="2">
    <source>
        <dbReference type="EMBL" id="KAG7372974.1"/>
    </source>
</evidence>
<gene>
    <name evidence="2" type="ORF">IV203_033698</name>
</gene>